<protein>
    <submittedName>
        <fullName evidence="7">Protein POLLEN DEFTIVE IN GUIDANCE 1</fullName>
    </submittedName>
</protein>
<evidence type="ECO:0000313" key="7">
    <source>
        <dbReference type="EMBL" id="KAI5386506.1"/>
    </source>
</evidence>
<dbReference type="Proteomes" id="UP001058974">
    <property type="component" value="Chromosome 7"/>
</dbReference>
<comment type="similarity">
    <text evidence="2">Belongs to the TAPT1 family.</text>
</comment>
<reference evidence="7 8" key="1">
    <citation type="journal article" date="2022" name="Nat. Genet.">
        <title>Improved pea reference genome and pan-genome highlight genomic features and evolutionary characteristics.</title>
        <authorList>
            <person name="Yang T."/>
            <person name="Liu R."/>
            <person name="Luo Y."/>
            <person name="Hu S."/>
            <person name="Wang D."/>
            <person name="Wang C."/>
            <person name="Pandey M.K."/>
            <person name="Ge S."/>
            <person name="Xu Q."/>
            <person name="Li N."/>
            <person name="Li G."/>
            <person name="Huang Y."/>
            <person name="Saxena R.K."/>
            <person name="Ji Y."/>
            <person name="Li M."/>
            <person name="Yan X."/>
            <person name="He Y."/>
            <person name="Liu Y."/>
            <person name="Wang X."/>
            <person name="Xiang C."/>
            <person name="Varshney R.K."/>
            <person name="Ding H."/>
            <person name="Gao S."/>
            <person name="Zong X."/>
        </authorList>
    </citation>
    <scope>NUCLEOTIDE SEQUENCE [LARGE SCALE GENOMIC DNA]</scope>
    <source>
        <strain evidence="7 8">cv. Zhongwan 6</strain>
    </source>
</reference>
<evidence type="ECO:0000256" key="4">
    <source>
        <dbReference type="ARBA" id="ARBA00022989"/>
    </source>
</evidence>
<dbReference type="InterPro" id="IPR008010">
    <property type="entry name" value="Tatp1"/>
</dbReference>
<sequence length="635" mass="71568">MEQFSGYSIHEPTSISSLSVDAQGLQNQIDQLSGFFDAPAPAVTRVLYTHKDVLARRYVKNLMGIVGLSVREDVVGNIFGHWGESEPELAAAATTNNPQQLVLPQSHSCAHSHRHLTCPNFKLTHASPYTQKNRHKINLSHRVQFLTGIRTAISDSRGGEQPFFKKSPIRTGRNSYASSCHELNNHVHYAVTEMPSSKPLRQRSVNSGGSFGDSAVTAVDGGCEKEGSSVGAVTSETVEPLELKRLLTEESILTVKKSPVAYFLEKVGNGNSLWNTTTLGDEKGKERVYDTIFRLPWRCELLIDVGFFVCFNSFLSLLTVMPTRVVMIFWKLLKTRKFKRLSTVELSDFGCFVIMACGITVLQQIDISLIYHIIRGQATIKLYVIYNVLEVFDKLCQTFNGDVLQMLFHSADGLARCPPEMRTQAITLSACIVAHYNALPALLVSNNFSEIKSYVFKGFNKDNIHSMVYFDSIERFHISTFILFVLAQNILEAEGPWFQSFFINMLSVYLCEVAIDIIKHSFIAKFNNITPIAYSEFLEALCKQTLHMQTEDVKKNLKFVPLAPACVVIRVIAPVYAANLPYSPLSWKLFWIMLFSATTYILLTSLKSLIGLLLKKHATWYVNRCQRRKHHLHVD</sequence>
<evidence type="ECO:0000256" key="2">
    <source>
        <dbReference type="ARBA" id="ARBA00008803"/>
    </source>
</evidence>
<dbReference type="GO" id="GO:0005789">
    <property type="term" value="C:endoplasmic reticulum membrane"/>
    <property type="evidence" value="ECO:0007669"/>
    <property type="project" value="TreeGrafter"/>
</dbReference>
<evidence type="ECO:0000256" key="3">
    <source>
        <dbReference type="ARBA" id="ARBA00022692"/>
    </source>
</evidence>
<dbReference type="SUPFAM" id="SSF53187">
    <property type="entry name" value="Zn-dependent exopeptidases"/>
    <property type="match status" value="1"/>
</dbReference>
<dbReference type="Pfam" id="PF05346">
    <property type="entry name" value="DUF747"/>
    <property type="match status" value="2"/>
</dbReference>
<feature type="transmembrane region" description="Helical" evidence="6">
    <location>
        <begin position="589"/>
        <end position="614"/>
    </location>
</feature>
<evidence type="ECO:0000256" key="6">
    <source>
        <dbReference type="SAM" id="Phobius"/>
    </source>
</evidence>
<name>A0A9D4VPP5_PEA</name>
<keyword evidence="3 6" id="KW-0812">Transmembrane</keyword>
<dbReference type="PANTHER" id="PTHR13317:SF4">
    <property type="entry name" value="TRANSMEMBRANE ANTERIOR POSTERIOR TRANSFORMATION PROTEIN 1 HOMOLOG"/>
    <property type="match status" value="1"/>
</dbReference>
<dbReference type="AlphaFoldDB" id="A0A9D4VPP5"/>
<dbReference type="Gene3D" id="3.40.630.10">
    <property type="entry name" value="Zn peptidases"/>
    <property type="match status" value="1"/>
</dbReference>
<dbReference type="PANTHER" id="PTHR13317">
    <property type="entry name" value="TRANSMEMBRANE ANTERIOR POSTERIOR TRANSFORMATION PROTEIN 1 HOMOLOG"/>
    <property type="match status" value="1"/>
</dbReference>
<evidence type="ECO:0000256" key="5">
    <source>
        <dbReference type="ARBA" id="ARBA00023136"/>
    </source>
</evidence>
<evidence type="ECO:0000256" key="1">
    <source>
        <dbReference type="ARBA" id="ARBA00004141"/>
    </source>
</evidence>
<evidence type="ECO:0000313" key="8">
    <source>
        <dbReference type="Proteomes" id="UP001058974"/>
    </source>
</evidence>
<accession>A0A9D4VPP5</accession>
<feature type="transmembrane region" description="Helical" evidence="6">
    <location>
        <begin position="305"/>
        <end position="330"/>
    </location>
</feature>
<dbReference type="Gramene" id="Psat07G0287600-T1">
    <property type="protein sequence ID" value="KAI5386506.1"/>
    <property type="gene ID" value="KIW84_072876"/>
</dbReference>
<gene>
    <name evidence="7" type="ORF">KIW84_072876</name>
</gene>
<keyword evidence="4 6" id="KW-1133">Transmembrane helix</keyword>
<dbReference type="EMBL" id="JAMSHJ010000007">
    <property type="protein sequence ID" value="KAI5386506.1"/>
    <property type="molecule type" value="Genomic_DNA"/>
</dbReference>
<comment type="subcellular location">
    <subcellularLocation>
        <location evidence="1">Membrane</location>
        <topology evidence="1">Multi-pass membrane protein</topology>
    </subcellularLocation>
</comment>
<organism evidence="7 8">
    <name type="scientific">Pisum sativum</name>
    <name type="common">Garden pea</name>
    <name type="synonym">Lathyrus oleraceus</name>
    <dbReference type="NCBI Taxonomy" id="3888"/>
    <lineage>
        <taxon>Eukaryota</taxon>
        <taxon>Viridiplantae</taxon>
        <taxon>Streptophyta</taxon>
        <taxon>Embryophyta</taxon>
        <taxon>Tracheophyta</taxon>
        <taxon>Spermatophyta</taxon>
        <taxon>Magnoliopsida</taxon>
        <taxon>eudicotyledons</taxon>
        <taxon>Gunneridae</taxon>
        <taxon>Pentapetalae</taxon>
        <taxon>rosids</taxon>
        <taxon>fabids</taxon>
        <taxon>Fabales</taxon>
        <taxon>Fabaceae</taxon>
        <taxon>Papilionoideae</taxon>
        <taxon>50 kb inversion clade</taxon>
        <taxon>NPAAA clade</taxon>
        <taxon>Hologalegina</taxon>
        <taxon>IRL clade</taxon>
        <taxon>Fabeae</taxon>
        <taxon>Lathyrus</taxon>
    </lineage>
</organism>
<feature type="transmembrane region" description="Helical" evidence="6">
    <location>
        <begin position="559"/>
        <end position="577"/>
    </location>
</feature>
<proteinExistence type="inferred from homology"/>
<keyword evidence="5 6" id="KW-0472">Membrane</keyword>
<comment type="caution">
    <text evidence="7">The sequence shown here is derived from an EMBL/GenBank/DDBJ whole genome shotgun (WGS) entry which is preliminary data.</text>
</comment>
<keyword evidence="8" id="KW-1185">Reference proteome</keyword>